<dbReference type="EMBL" id="JABSTU010000005">
    <property type="protein sequence ID" value="KAH8030339.1"/>
    <property type="molecule type" value="Genomic_DNA"/>
</dbReference>
<evidence type="ECO:0000313" key="2">
    <source>
        <dbReference type="EMBL" id="KAH8030339.1"/>
    </source>
</evidence>
<name>A0A9J6E6Y5_RHIMP</name>
<reference evidence="2" key="1">
    <citation type="journal article" date="2020" name="Cell">
        <title>Large-Scale Comparative Analyses of Tick Genomes Elucidate Their Genetic Diversity and Vector Capacities.</title>
        <authorList>
            <consortium name="Tick Genome and Microbiome Consortium (TIGMIC)"/>
            <person name="Jia N."/>
            <person name="Wang J."/>
            <person name="Shi W."/>
            <person name="Du L."/>
            <person name="Sun Y."/>
            <person name="Zhan W."/>
            <person name="Jiang J.F."/>
            <person name="Wang Q."/>
            <person name="Zhang B."/>
            <person name="Ji P."/>
            <person name="Bell-Sakyi L."/>
            <person name="Cui X.M."/>
            <person name="Yuan T.T."/>
            <person name="Jiang B.G."/>
            <person name="Yang W.F."/>
            <person name="Lam T.T."/>
            <person name="Chang Q.C."/>
            <person name="Ding S.J."/>
            <person name="Wang X.J."/>
            <person name="Zhu J.G."/>
            <person name="Ruan X.D."/>
            <person name="Zhao L."/>
            <person name="Wei J.T."/>
            <person name="Ye R.Z."/>
            <person name="Que T.C."/>
            <person name="Du C.H."/>
            <person name="Zhou Y.H."/>
            <person name="Cheng J.X."/>
            <person name="Dai P.F."/>
            <person name="Guo W.B."/>
            <person name="Han X.H."/>
            <person name="Huang E.J."/>
            <person name="Li L.F."/>
            <person name="Wei W."/>
            <person name="Gao Y.C."/>
            <person name="Liu J.Z."/>
            <person name="Shao H.Z."/>
            <person name="Wang X."/>
            <person name="Wang C.C."/>
            <person name="Yang T.C."/>
            <person name="Huo Q.B."/>
            <person name="Li W."/>
            <person name="Chen H.Y."/>
            <person name="Chen S.E."/>
            <person name="Zhou L.G."/>
            <person name="Ni X.B."/>
            <person name="Tian J.H."/>
            <person name="Sheng Y."/>
            <person name="Liu T."/>
            <person name="Pan Y.S."/>
            <person name="Xia L.Y."/>
            <person name="Li J."/>
            <person name="Zhao F."/>
            <person name="Cao W.C."/>
        </authorList>
    </citation>
    <scope>NUCLEOTIDE SEQUENCE</scope>
    <source>
        <strain evidence="2">Rmic-2018</strain>
    </source>
</reference>
<gene>
    <name evidence="2" type="ORF">HPB51_006771</name>
</gene>
<dbReference type="Proteomes" id="UP000821866">
    <property type="component" value="Chromosome 3"/>
</dbReference>
<evidence type="ECO:0000256" key="1">
    <source>
        <dbReference type="SAM" id="MobiDB-lite"/>
    </source>
</evidence>
<feature type="region of interest" description="Disordered" evidence="1">
    <location>
        <begin position="18"/>
        <end position="37"/>
    </location>
</feature>
<accession>A0A9J6E6Y5</accession>
<comment type="caution">
    <text evidence="2">The sequence shown here is derived from an EMBL/GenBank/DDBJ whole genome shotgun (WGS) entry which is preliminary data.</text>
</comment>
<organism evidence="2 3">
    <name type="scientific">Rhipicephalus microplus</name>
    <name type="common">Cattle tick</name>
    <name type="synonym">Boophilus microplus</name>
    <dbReference type="NCBI Taxonomy" id="6941"/>
    <lineage>
        <taxon>Eukaryota</taxon>
        <taxon>Metazoa</taxon>
        <taxon>Ecdysozoa</taxon>
        <taxon>Arthropoda</taxon>
        <taxon>Chelicerata</taxon>
        <taxon>Arachnida</taxon>
        <taxon>Acari</taxon>
        <taxon>Parasitiformes</taxon>
        <taxon>Ixodida</taxon>
        <taxon>Ixodoidea</taxon>
        <taxon>Ixodidae</taxon>
        <taxon>Rhipicephalinae</taxon>
        <taxon>Rhipicephalus</taxon>
        <taxon>Boophilus</taxon>
    </lineage>
</organism>
<evidence type="ECO:0000313" key="3">
    <source>
        <dbReference type="Proteomes" id="UP000821866"/>
    </source>
</evidence>
<dbReference type="AlphaFoldDB" id="A0A9J6E6Y5"/>
<sequence length="371" mass="40844">MGSVTSYCRHGSKEGFTIQGAMLGDEEEKTGTVRPADPEVTGLIPAAVVAFSMEAKSWKSVHCAMPARDGRRPKFPDGRSFQTLSPMIMKHKEFMKQPLVTFSSADRMLWCLKQTAVHFSAIYPIWVAAKFQDKEDTDNLRTIFDHVVATLSRDNRVNAGVVVHTHRLKKARLVILGDGALPTAKIPVPIGDTFLPNLALMIASRVGRVDHCCPAQVSAPAQGKLFESQSDYDPPWSANYCEPLLRGVGCIYAGSESRRCRLFLGLESWRRQLSLSWGAVGPYSSPGAWLIRHRHLNSLPLRTAAASSPGLFFRLAFFARCGESDARDECNDFARFAPELAAAYECPGKRKGVCEECAAAGRCESHLPQTI</sequence>
<proteinExistence type="predicted"/>
<reference evidence="2" key="2">
    <citation type="submission" date="2021-09" db="EMBL/GenBank/DDBJ databases">
        <authorList>
            <person name="Jia N."/>
            <person name="Wang J."/>
            <person name="Shi W."/>
            <person name="Du L."/>
            <person name="Sun Y."/>
            <person name="Zhan W."/>
            <person name="Jiang J."/>
            <person name="Wang Q."/>
            <person name="Zhang B."/>
            <person name="Ji P."/>
            <person name="Sakyi L.B."/>
            <person name="Cui X."/>
            <person name="Yuan T."/>
            <person name="Jiang B."/>
            <person name="Yang W."/>
            <person name="Lam T.T.-Y."/>
            <person name="Chang Q."/>
            <person name="Ding S."/>
            <person name="Wang X."/>
            <person name="Zhu J."/>
            <person name="Ruan X."/>
            <person name="Zhao L."/>
            <person name="Wei J."/>
            <person name="Que T."/>
            <person name="Du C."/>
            <person name="Cheng J."/>
            <person name="Dai P."/>
            <person name="Han X."/>
            <person name="Huang E."/>
            <person name="Gao Y."/>
            <person name="Liu J."/>
            <person name="Shao H."/>
            <person name="Ye R."/>
            <person name="Li L."/>
            <person name="Wei W."/>
            <person name="Wang X."/>
            <person name="Wang C."/>
            <person name="Huo Q."/>
            <person name="Li W."/>
            <person name="Guo W."/>
            <person name="Chen H."/>
            <person name="Chen S."/>
            <person name="Zhou L."/>
            <person name="Zhou L."/>
            <person name="Ni X."/>
            <person name="Tian J."/>
            <person name="Zhou Y."/>
            <person name="Sheng Y."/>
            <person name="Liu T."/>
            <person name="Pan Y."/>
            <person name="Xia L."/>
            <person name="Li J."/>
            <person name="Zhao F."/>
            <person name="Cao W."/>
        </authorList>
    </citation>
    <scope>NUCLEOTIDE SEQUENCE</scope>
    <source>
        <strain evidence="2">Rmic-2018</strain>
        <tissue evidence="2">Larvae</tissue>
    </source>
</reference>
<keyword evidence="3" id="KW-1185">Reference proteome</keyword>
<protein>
    <submittedName>
        <fullName evidence="2">Uncharacterized protein</fullName>
    </submittedName>
</protein>